<proteinExistence type="inferred from homology"/>
<dbReference type="PANTHER" id="PTHR11728">
    <property type="entry name" value="GLYCEROL-3-PHOSPHATE DEHYDROGENASE"/>
    <property type="match status" value="1"/>
</dbReference>
<evidence type="ECO:0000256" key="4">
    <source>
        <dbReference type="ARBA" id="ARBA00023098"/>
    </source>
</evidence>
<organism evidence="14 15">
    <name type="scientific">Vicingus serpentipes</name>
    <dbReference type="NCBI Taxonomy" id="1926625"/>
    <lineage>
        <taxon>Bacteria</taxon>
        <taxon>Pseudomonadati</taxon>
        <taxon>Bacteroidota</taxon>
        <taxon>Flavobacteriia</taxon>
        <taxon>Flavobacteriales</taxon>
        <taxon>Vicingaceae</taxon>
        <taxon>Vicingus</taxon>
    </lineage>
</organism>
<dbReference type="NCBIfam" id="NF000940">
    <property type="entry name" value="PRK00094.1-2"/>
    <property type="match status" value="1"/>
</dbReference>
<evidence type="ECO:0000256" key="11">
    <source>
        <dbReference type="RuleBase" id="RU000439"/>
    </source>
</evidence>
<feature type="binding site" evidence="9">
    <location>
        <position position="143"/>
    </location>
    <ligand>
        <name>NAD(+)</name>
        <dbReference type="ChEBI" id="CHEBI:57540"/>
    </ligand>
</feature>
<dbReference type="PIRSF" id="PIRSF000114">
    <property type="entry name" value="Glycerol-3-P_dh"/>
    <property type="match status" value="1"/>
</dbReference>
<protein>
    <recommendedName>
        <fullName evidence="11">Glycerol-3-phosphate dehydrogenase</fullName>
        <ecNumber evidence="11">1.1.1.94</ecNumber>
    </recommendedName>
</protein>
<reference evidence="14 15" key="1">
    <citation type="submission" date="2019-08" db="EMBL/GenBank/DDBJ databases">
        <title>Genome of Vicingus serpentipes NCIMB 15042.</title>
        <authorList>
            <person name="Bowman J.P."/>
        </authorList>
    </citation>
    <scope>NUCLEOTIDE SEQUENCE [LARGE SCALE GENOMIC DNA]</scope>
    <source>
        <strain evidence="14 15">NCIMB 15042</strain>
    </source>
</reference>
<accession>A0A5C6RRP5</accession>
<dbReference type="GO" id="GO:0046168">
    <property type="term" value="P:glycerol-3-phosphate catabolic process"/>
    <property type="evidence" value="ECO:0007669"/>
    <property type="project" value="InterPro"/>
</dbReference>
<dbReference type="InterPro" id="IPR006168">
    <property type="entry name" value="G3P_DH_NAD-dep"/>
</dbReference>
<evidence type="ECO:0000313" key="14">
    <source>
        <dbReference type="EMBL" id="TXB64634.1"/>
    </source>
</evidence>
<dbReference type="InterPro" id="IPR008927">
    <property type="entry name" value="6-PGluconate_DH-like_C_sf"/>
</dbReference>
<feature type="binding site" evidence="9">
    <location>
        <position position="258"/>
    </location>
    <ligand>
        <name>NAD(+)</name>
        <dbReference type="ChEBI" id="CHEBI:57540"/>
    </ligand>
</feature>
<name>A0A5C6RRP5_9FLAO</name>
<dbReference type="Proteomes" id="UP000321721">
    <property type="component" value="Unassembled WGS sequence"/>
</dbReference>
<dbReference type="EMBL" id="VOOS01000004">
    <property type="protein sequence ID" value="TXB64634.1"/>
    <property type="molecule type" value="Genomic_DNA"/>
</dbReference>
<dbReference type="SUPFAM" id="SSF48179">
    <property type="entry name" value="6-phosphogluconate dehydrogenase C-terminal domain-like"/>
    <property type="match status" value="1"/>
</dbReference>
<comment type="similarity">
    <text evidence="1 10">Belongs to the NAD-dependent glycerol-3-phosphate dehydrogenase family.</text>
</comment>
<dbReference type="InterPro" id="IPR013328">
    <property type="entry name" value="6PGD_dom2"/>
</dbReference>
<dbReference type="OrthoDB" id="9812273at2"/>
<dbReference type="Gene3D" id="1.10.1040.10">
    <property type="entry name" value="N-(1-d-carboxylethyl)-l-norvaline Dehydrogenase, domain 2"/>
    <property type="match status" value="1"/>
</dbReference>
<dbReference type="EC" id="1.1.1.94" evidence="11"/>
<dbReference type="InterPro" id="IPR011128">
    <property type="entry name" value="G3P_DH_NAD-dep_N"/>
</dbReference>
<evidence type="ECO:0000256" key="1">
    <source>
        <dbReference type="ARBA" id="ARBA00011009"/>
    </source>
</evidence>
<dbReference type="Pfam" id="PF01210">
    <property type="entry name" value="NAD_Gly3P_dh_N"/>
    <property type="match status" value="1"/>
</dbReference>
<keyword evidence="15" id="KW-1185">Reference proteome</keyword>
<dbReference type="SUPFAM" id="SSF51735">
    <property type="entry name" value="NAD(P)-binding Rossmann-fold domains"/>
    <property type="match status" value="1"/>
</dbReference>
<dbReference type="PROSITE" id="PS00957">
    <property type="entry name" value="NAD_G3PDH"/>
    <property type="match status" value="1"/>
</dbReference>
<feature type="binding site" evidence="8">
    <location>
        <position position="109"/>
    </location>
    <ligand>
        <name>substrate</name>
    </ligand>
</feature>
<feature type="active site" description="Proton acceptor" evidence="7">
    <location>
        <position position="194"/>
    </location>
</feature>
<evidence type="ECO:0000256" key="10">
    <source>
        <dbReference type="RuleBase" id="RU000437"/>
    </source>
</evidence>
<evidence type="ECO:0000256" key="8">
    <source>
        <dbReference type="PIRSR" id="PIRSR000114-2"/>
    </source>
</evidence>
<evidence type="ECO:0000259" key="13">
    <source>
        <dbReference type="Pfam" id="PF07479"/>
    </source>
</evidence>
<dbReference type="RefSeq" id="WP_147100798.1">
    <property type="nucleotide sequence ID" value="NZ_VOOS01000004.1"/>
</dbReference>
<dbReference type="AlphaFoldDB" id="A0A5C6RRP5"/>
<dbReference type="GO" id="GO:0051287">
    <property type="term" value="F:NAD binding"/>
    <property type="evidence" value="ECO:0007669"/>
    <property type="project" value="InterPro"/>
</dbReference>
<feature type="domain" description="Glycerol-3-phosphate dehydrogenase NAD-dependent C-terminal" evidence="13">
    <location>
        <begin position="183"/>
        <end position="320"/>
    </location>
</feature>
<dbReference type="InterPro" id="IPR006109">
    <property type="entry name" value="G3P_DH_NAD-dep_C"/>
</dbReference>
<dbReference type="Pfam" id="PF07479">
    <property type="entry name" value="NAD_Gly3P_dh_C"/>
    <property type="match status" value="1"/>
</dbReference>
<dbReference type="GO" id="GO:0005975">
    <property type="term" value="P:carbohydrate metabolic process"/>
    <property type="evidence" value="ECO:0007669"/>
    <property type="project" value="InterPro"/>
</dbReference>
<evidence type="ECO:0000256" key="5">
    <source>
        <dbReference type="ARBA" id="ARBA00023209"/>
    </source>
</evidence>
<comment type="catalytic activity">
    <reaction evidence="11">
        <text>sn-glycerol 3-phosphate + NADP(+) = dihydroxyacetone phosphate + NADPH + H(+)</text>
        <dbReference type="Rhea" id="RHEA:11096"/>
        <dbReference type="ChEBI" id="CHEBI:15378"/>
        <dbReference type="ChEBI" id="CHEBI:57597"/>
        <dbReference type="ChEBI" id="CHEBI:57642"/>
        <dbReference type="ChEBI" id="CHEBI:57783"/>
        <dbReference type="ChEBI" id="CHEBI:58349"/>
        <dbReference type="EC" id="1.1.1.94"/>
    </reaction>
</comment>
<dbReference type="GO" id="GO:0005829">
    <property type="term" value="C:cytosol"/>
    <property type="evidence" value="ECO:0007669"/>
    <property type="project" value="TreeGrafter"/>
</dbReference>
<keyword evidence="9 10" id="KW-0520">NAD</keyword>
<dbReference type="NCBIfam" id="NF000942">
    <property type="entry name" value="PRK00094.1-4"/>
    <property type="match status" value="1"/>
</dbReference>
<dbReference type="PRINTS" id="PR00077">
    <property type="entry name" value="GPDHDRGNASE"/>
</dbReference>
<sequence>MENKKIAVLGGGSWATAIVKMLTENLEKVNWWMRDEECIAHIQNYHHNPRYIQSIQFNPNKLNMSSDLQAIIDDSDIVVVAVPSAFLAKAFDGVEIEGIEKKIIISAVKGVVPEYNQIPAEYFHINFNVPYDRIGMIAGPCHAEEVAMERLSYLTIACQNQEIAQYVADCLSCRYINTSTSDDLFGTELSAILKNVYAVASGICNGLGYGDNFQAVLIAAALRETKEFIDEVHSIHRDVKSSAYLGDLLVTAYSQFSRNRNFGSMVGRGYSVKSAQIEMNMVAEGYYAAKGIYEINKKFKVDMPIMDAVYHILYEKISPIMEMRILTGKLS</sequence>
<feature type="domain" description="Glycerol-3-phosphate dehydrogenase NAD-dependent N-terminal" evidence="12">
    <location>
        <begin position="5"/>
        <end position="163"/>
    </location>
</feature>
<evidence type="ECO:0000256" key="3">
    <source>
        <dbReference type="ARBA" id="ARBA00023002"/>
    </source>
</evidence>
<keyword evidence="5" id="KW-0594">Phospholipid biosynthesis</keyword>
<keyword evidence="6" id="KW-1208">Phospholipid metabolism</keyword>
<feature type="binding site" evidence="9">
    <location>
        <position position="86"/>
    </location>
    <ligand>
        <name>NAD(+)</name>
        <dbReference type="ChEBI" id="CHEBI:57540"/>
    </ligand>
</feature>
<evidence type="ECO:0000256" key="9">
    <source>
        <dbReference type="PIRSR" id="PIRSR000114-3"/>
    </source>
</evidence>
<evidence type="ECO:0000256" key="2">
    <source>
        <dbReference type="ARBA" id="ARBA00022516"/>
    </source>
</evidence>
<gene>
    <name evidence="14" type="ORF">FRY74_09285</name>
</gene>
<keyword evidence="4" id="KW-0443">Lipid metabolism</keyword>
<evidence type="ECO:0000313" key="15">
    <source>
        <dbReference type="Proteomes" id="UP000321721"/>
    </source>
</evidence>
<dbReference type="PANTHER" id="PTHR11728:SF1">
    <property type="entry name" value="GLYCEROL-3-PHOSPHATE DEHYDROGENASE [NAD(+)] 2, CHLOROPLASTIC"/>
    <property type="match status" value="1"/>
</dbReference>
<dbReference type="InterPro" id="IPR036291">
    <property type="entry name" value="NAD(P)-bd_dom_sf"/>
</dbReference>
<dbReference type="GO" id="GO:0008654">
    <property type="term" value="P:phospholipid biosynthetic process"/>
    <property type="evidence" value="ECO:0007669"/>
    <property type="project" value="UniProtKB-KW"/>
</dbReference>
<keyword evidence="3 10" id="KW-0560">Oxidoreductase</keyword>
<keyword evidence="2" id="KW-0444">Lipid biosynthesis</keyword>
<evidence type="ECO:0000259" key="12">
    <source>
        <dbReference type="Pfam" id="PF01210"/>
    </source>
</evidence>
<dbReference type="GO" id="GO:0141153">
    <property type="term" value="F:glycerol-3-phosphate dehydrogenase (NADP+) activity"/>
    <property type="evidence" value="ECO:0007669"/>
    <property type="project" value="RHEA"/>
</dbReference>
<feature type="binding site" evidence="8">
    <location>
        <begin position="258"/>
        <end position="259"/>
    </location>
    <ligand>
        <name>substrate</name>
    </ligand>
</feature>
<dbReference type="Gene3D" id="3.40.50.720">
    <property type="entry name" value="NAD(P)-binding Rossmann-like Domain"/>
    <property type="match status" value="1"/>
</dbReference>
<evidence type="ECO:0000256" key="7">
    <source>
        <dbReference type="PIRSR" id="PIRSR000114-1"/>
    </source>
</evidence>
<evidence type="ECO:0000256" key="6">
    <source>
        <dbReference type="ARBA" id="ARBA00023264"/>
    </source>
</evidence>
<comment type="caution">
    <text evidence="14">The sequence shown here is derived from an EMBL/GenBank/DDBJ whole genome shotgun (WGS) entry which is preliminary data.</text>
</comment>